<dbReference type="RefSeq" id="WP_129519897.1">
    <property type="nucleotide sequence ID" value="NZ_SDPN01000007.1"/>
</dbReference>
<dbReference type="InterPro" id="IPR000888">
    <property type="entry name" value="RmlC-like"/>
</dbReference>
<dbReference type="GO" id="GO:0019305">
    <property type="term" value="P:dTDP-rhamnose biosynthetic process"/>
    <property type="evidence" value="ECO:0007669"/>
    <property type="project" value="TreeGrafter"/>
</dbReference>
<dbReference type="EMBL" id="SDPN01000007">
    <property type="protein sequence ID" value="RXZ72077.1"/>
    <property type="molecule type" value="Genomic_DNA"/>
</dbReference>
<sequence>MQIRELKIPDSYEITPRQFGDDRGVFLEWYRFDHLEERLGHRLSIAQANTSVSKRGVVRGIHFADVPPSQAKYVTATRGAVLDFVIDIRVGSPTFGQWDSVLLDDVDRRAIYIAEGLGHCFVALTDDATVSYLVSAPFQAEREHGINPLDPDVALEFPDSAGELLLSPKDTDAPSLADAAASGLLPTWDAARAFYDSLATEGR</sequence>
<dbReference type="Pfam" id="PF00908">
    <property type="entry name" value="dTDP_sugar_isom"/>
    <property type="match status" value="1"/>
</dbReference>
<dbReference type="AlphaFoldDB" id="A0A4Q2L3P0"/>
<dbReference type="GO" id="GO:0008830">
    <property type="term" value="F:dTDP-4-dehydrorhamnose 3,5-epimerase activity"/>
    <property type="evidence" value="ECO:0007669"/>
    <property type="project" value="InterPro"/>
</dbReference>
<dbReference type="PANTHER" id="PTHR21047">
    <property type="entry name" value="DTDP-6-DEOXY-D-GLUCOSE-3,5 EPIMERASE"/>
    <property type="match status" value="1"/>
</dbReference>
<evidence type="ECO:0000256" key="2">
    <source>
        <dbReference type="PIRSR" id="PIRSR600888-1"/>
    </source>
</evidence>
<evidence type="ECO:0000256" key="3">
    <source>
        <dbReference type="PIRSR" id="PIRSR600888-3"/>
    </source>
</evidence>
<proteinExistence type="inferred from homology"/>
<dbReference type="GO" id="GO:0000271">
    <property type="term" value="P:polysaccharide biosynthetic process"/>
    <property type="evidence" value="ECO:0007669"/>
    <property type="project" value="TreeGrafter"/>
</dbReference>
<name>A0A4Q2L3P0_9MICO</name>
<organism evidence="4 5">
    <name type="scientific">Agromyces albus</name>
    <dbReference type="NCBI Taxonomy" id="205332"/>
    <lineage>
        <taxon>Bacteria</taxon>
        <taxon>Bacillati</taxon>
        <taxon>Actinomycetota</taxon>
        <taxon>Actinomycetes</taxon>
        <taxon>Micrococcales</taxon>
        <taxon>Microbacteriaceae</taxon>
        <taxon>Agromyces</taxon>
    </lineage>
</organism>
<feature type="active site" description="Proton donor" evidence="2">
    <location>
        <position position="132"/>
    </location>
</feature>
<dbReference type="OrthoDB" id="9800680at2"/>
<dbReference type="InterPro" id="IPR014710">
    <property type="entry name" value="RmlC-like_jellyroll"/>
</dbReference>
<dbReference type="CDD" id="cd00438">
    <property type="entry name" value="cupin_RmlC"/>
    <property type="match status" value="1"/>
</dbReference>
<dbReference type="Gene3D" id="2.60.120.10">
    <property type="entry name" value="Jelly Rolls"/>
    <property type="match status" value="1"/>
</dbReference>
<gene>
    <name evidence="4" type="ORF">ESP51_05515</name>
</gene>
<reference evidence="4 5" key="1">
    <citation type="submission" date="2019-01" db="EMBL/GenBank/DDBJ databases">
        <title>Agromyces.</title>
        <authorList>
            <person name="Li J."/>
        </authorList>
    </citation>
    <scope>NUCLEOTIDE SEQUENCE [LARGE SCALE GENOMIC DNA]</scope>
    <source>
        <strain evidence="4 5">DSM 15934</strain>
    </source>
</reference>
<dbReference type="Proteomes" id="UP000293865">
    <property type="component" value="Unassembled WGS sequence"/>
</dbReference>
<evidence type="ECO:0000256" key="1">
    <source>
        <dbReference type="ARBA" id="ARBA00010154"/>
    </source>
</evidence>
<comment type="similarity">
    <text evidence="1">Belongs to the dTDP-4-dehydrorhamnose 3,5-epimerase family.</text>
</comment>
<feature type="active site" description="Proton acceptor" evidence="2">
    <location>
        <position position="62"/>
    </location>
</feature>
<protein>
    <submittedName>
        <fullName evidence="4">dTDP-4-keto-6-deoxy-D-glucose epimerase</fullName>
    </submittedName>
</protein>
<comment type="caution">
    <text evidence="4">The sequence shown here is derived from an EMBL/GenBank/DDBJ whole genome shotgun (WGS) entry which is preliminary data.</text>
</comment>
<dbReference type="PANTHER" id="PTHR21047:SF2">
    <property type="entry name" value="THYMIDINE DIPHOSPHO-4-KETO-RHAMNOSE 3,5-EPIMERASE"/>
    <property type="match status" value="1"/>
</dbReference>
<dbReference type="GO" id="GO:0005829">
    <property type="term" value="C:cytosol"/>
    <property type="evidence" value="ECO:0007669"/>
    <property type="project" value="TreeGrafter"/>
</dbReference>
<keyword evidence="5" id="KW-1185">Reference proteome</keyword>
<accession>A0A4Q2L3P0</accession>
<dbReference type="SUPFAM" id="SSF51182">
    <property type="entry name" value="RmlC-like cupins"/>
    <property type="match status" value="1"/>
</dbReference>
<feature type="site" description="Participates in a stacking interaction with the thymidine ring of dTDP-4-oxo-6-deoxyglucose" evidence="3">
    <location>
        <position position="138"/>
    </location>
</feature>
<dbReference type="InterPro" id="IPR011051">
    <property type="entry name" value="RmlC_Cupin_sf"/>
</dbReference>
<evidence type="ECO:0000313" key="4">
    <source>
        <dbReference type="EMBL" id="RXZ72077.1"/>
    </source>
</evidence>
<evidence type="ECO:0000313" key="5">
    <source>
        <dbReference type="Proteomes" id="UP000293865"/>
    </source>
</evidence>